<dbReference type="Proteomes" id="UP000070371">
    <property type="component" value="Chromosome"/>
</dbReference>
<comment type="similarity">
    <text evidence="1">Belongs to the proline racemase family.</text>
</comment>
<accession>A0A126UWJ0</accession>
<dbReference type="OrthoDB" id="181267at2"/>
<dbReference type="AlphaFoldDB" id="A0A126UWJ0"/>
<gene>
    <name evidence="2" type="ORF">RC74_03345</name>
</gene>
<protein>
    <recommendedName>
        <fullName evidence="4">Proline racemase</fullName>
    </recommendedName>
</protein>
<dbReference type="PANTHER" id="PTHR33442">
    <property type="entry name" value="TRANS-3-HYDROXY-L-PROLINE DEHYDRATASE"/>
    <property type="match status" value="1"/>
</dbReference>
<organism evidence="2 3">
    <name type="scientific">Falsihalocynthiibacter arcticus</name>
    <dbReference type="NCBI Taxonomy" id="1579316"/>
    <lineage>
        <taxon>Bacteria</taxon>
        <taxon>Pseudomonadati</taxon>
        <taxon>Pseudomonadota</taxon>
        <taxon>Alphaproteobacteria</taxon>
        <taxon>Rhodobacterales</taxon>
        <taxon>Roseobacteraceae</taxon>
        <taxon>Falsihalocynthiibacter</taxon>
    </lineage>
</organism>
<evidence type="ECO:0008006" key="4">
    <source>
        <dbReference type="Google" id="ProtNLM"/>
    </source>
</evidence>
<name>A0A126UWJ0_9RHOB</name>
<evidence type="ECO:0000313" key="3">
    <source>
        <dbReference type="Proteomes" id="UP000070371"/>
    </source>
</evidence>
<dbReference type="SUPFAM" id="SSF54506">
    <property type="entry name" value="Diaminopimelate epimerase-like"/>
    <property type="match status" value="1"/>
</dbReference>
<sequence>MTEFEGAFSYIDSHTAGHPTRVILSGVPTLRGDTVLEKRFDLEARFDHLRSALLHEPRGHAAMVGLVPVESKIADFGAIFVSSYVYLGMCGHGTIGYAKTLAHTGEISPEIGNSFTLETPAGVVTVALVWSPDGRLERVALCNVAAYMGLADLTVEVEGVGAVTCDILYGGMWYAMVDATALGISLEAKSASIALGIGWRIKEAISKITQTMPMFADDPAPSVLFYQEEANDRARHMLVLAPNKFDRSPCGTGTSARMAQLLIRGQLEENQNYYAENIFGVEFIASLDHKATEEGRVGYNIVILGDAYITSQGILFLEKGDPLTRGFLSQ</sequence>
<dbReference type="InterPro" id="IPR008794">
    <property type="entry name" value="Pro_racemase_fam"/>
</dbReference>
<dbReference type="STRING" id="1579316.RC74_03345"/>
<keyword evidence="3" id="KW-1185">Reference proteome</keyword>
<proteinExistence type="inferred from homology"/>
<dbReference type="EMBL" id="CP014327">
    <property type="protein sequence ID" value="AML50428.1"/>
    <property type="molecule type" value="Genomic_DNA"/>
</dbReference>
<dbReference type="PANTHER" id="PTHR33442:SF1">
    <property type="entry name" value="TRANS-3-HYDROXY-L-PROLINE DEHYDRATASE"/>
    <property type="match status" value="1"/>
</dbReference>
<evidence type="ECO:0000256" key="1">
    <source>
        <dbReference type="ARBA" id="ARBA00007529"/>
    </source>
</evidence>
<reference evidence="2 3" key="1">
    <citation type="submission" date="2016-02" db="EMBL/GenBank/DDBJ databases">
        <title>Complete genome sequence of Halocynthiibacter arcticus PAMC 20958t from arctic marine sediment.</title>
        <authorList>
            <person name="Lee Y.M."/>
            <person name="Baek K."/>
            <person name="Lee H.K."/>
            <person name="Shin S.C."/>
        </authorList>
    </citation>
    <scope>NUCLEOTIDE SEQUENCE [LARGE SCALE GENOMIC DNA]</scope>
    <source>
        <strain evidence="2">PAMC 20958</strain>
    </source>
</reference>
<dbReference type="PIRSF" id="PIRSF029792">
    <property type="entry name" value="Pro_racemase"/>
    <property type="match status" value="1"/>
</dbReference>
<dbReference type="KEGG" id="hat:RC74_03345"/>
<dbReference type="Pfam" id="PF05544">
    <property type="entry name" value="Pro_racemase"/>
    <property type="match status" value="1"/>
</dbReference>
<evidence type="ECO:0000313" key="2">
    <source>
        <dbReference type="EMBL" id="AML50428.1"/>
    </source>
</evidence>
<dbReference type="Gene3D" id="3.10.310.10">
    <property type="entry name" value="Diaminopimelate Epimerase, Chain A, domain 1"/>
    <property type="match status" value="2"/>
</dbReference>
<dbReference type="RefSeq" id="WP_039002972.1">
    <property type="nucleotide sequence ID" value="NZ_CP014327.1"/>
</dbReference>
<dbReference type="SFLD" id="SFLDS00028">
    <property type="entry name" value="Proline_Racemase"/>
    <property type="match status" value="1"/>
</dbReference>